<dbReference type="OrthoDB" id="8919at2157"/>
<dbReference type="AlphaFoldDB" id="A0A2A2HFZ2"/>
<dbReference type="Proteomes" id="UP000217528">
    <property type="component" value="Unassembled WGS sequence"/>
</dbReference>
<dbReference type="InterPro" id="IPR000644">
    <property type="entry name" value="CBS_dom"/>
</dbReference>
<feature type="domain" description="CBS" evidence="3">
    <location>
        <begin position="77"/>
        <end position="136"/>
    </location>
</feature>
<feature type="domain" description="CBS" evidence="3">
    <location>
        <begin position="7"/>
        <end position="65"/>
    </location>
</feature>
<comment type="caution">
    <text evidence="4">The sequence shown here is derived from an EMBL/GenBank/DDBJ whole genome shotgun (WGS) entry which is preliminary data.</text>
</comment>
<dbReference type="PANTHER" id="PTHR43080:SF2">
    <property type="entry name" value="CBS DOMAIN-CONTAINING PROTEIN"/>
    <property type="match status" value="1"/>
</dbReference>
<dbReference type="InterPro" id="IPR046342">
    <property type="entry name" value="CBS_dom_sf"/>
</dbReference>
<keyword evidence="1 2" id="KW-0129">CBS domain</keyword>
<evidence type="ECO:0000259" key="3">
    <source>
        <dbReference type="PROSITE" id="PS51371"/>
    </source>
</evidence>
<protein>
    <submittedName>
        <fullName evidence="5">Inosine-5'-monophosphate dehydrogenase</fullName>
        <ecNumber evidence="5">1.1.1.205</ecNumber>
    </submittedName>
</protein>
<name>A0A2A2HFZ2_9EURY</name>
<dbReference type="EMBL" id="LWMS01000020">
    <property type="protein sequence ID" value="PWL08326.1"/>
    <property type="molecule type" value="Genomic_DNA"/>
</dbReference>
<dbReference type="Gene3D" id="3.10.580.10">
    <property type="entry name" value="CBS-domain"/>
    <property type="match status" value="2"/>
</dbReference>
<evidence type="ECO:0000256" key="2">
    <source>
        <dbReference type="PROSITE-ProRule" id="PRU00703"/>
    </source>
</evidence>
<evidence type="ECO:0000313" key="5">
    <source>
        <dbReference type="EMBL" id="PWL08326.1"/>
    </source>
</evidence>
<gene>
    <name evidence="5" type="primary">guaB_2</name>
    <name evidence="4" type="ORF">ASJ82_03335</name>
    <name evidence="5" type="ORF">MSCUN_07620</name>
</gene>
<dbReference type="SMART" id="SM00116">
    <property type="entry name" value="CBS"/>
    <property type="match status" value="4"/>
</dbReference>
<feature type="domain" description="CBS" evidence="3">
    <location>
        <begin position="142"/>
        <end position="200"/>
    </location>
</feature>
<dbReference type="GO" id="GO:0003938">
    <property type="term" value="F:IMP dehydrogenase activity"/>
    <property type="evidence" value="ECO:0007669"/>
    <property type="project" value="UniProtKB-EC"/>
</dbReference>
<keyword evidence="5" id="KW-0560">Oxidoreductase</keyword>
<sequence length="276" mass="31044">MTIDKIMVKDVITVNKDQTIVDALKLMKKHKISRLPAISPKTKELVGIITEKDMAIKIASAKYEEIPLSHMRVSTIMTQDVITAAPTDSKLQILKKLVDNHIGGIPIVDEQTKEIVGIVTKGDFLKHLDKEPYTTTPIKDIMTKRVITIGPDDRFVHARTLMIDNKISRLVVVNSGSIAGILTDKDMTKTIIEFKKRVPEKYQANQIRNLFVQEIMSQTIETQPKDATVSDVAHIMVDKEYSGIPVSDDGSKVQGMITKSDILKFVYDQNRKRGNY</sequence>
<accession>A0A2A2HFZ2</accession>
<feature type="domain" description="CBS" evidence="3">
    <location>
        <begin position="216"/>
        <end position="273"/>
    </location>
</feature>
<dbReference type="Proteomes" id="UP000246004">
    <property type="component" value="Unassembled WGS sequence"/>
</dbReference>
<dbReference type="PANTHER" id="PTHR43080">
    <property type="entry name" value="CBS DOMAIN-CONTAINING PROTEIN CBSX3, MITOCHONDRIAL"/>
    <property type="match status" value="1"/>
</dbReference>
<evidence type="ECO:0000256" key="1">
    <source>
        <dbReference type="ARBA" id="ARBA00023122"/>
    </source>
</evidence>
<dbReference type="EC" id="1.1.1.205" evidence="5"/>
<dbReference type="RefSeq" id="WP_095607889.1">
    <property type="nucleotide sequence ID" value="NZ_CAUHCB010000023.1"/>
</dbReference>
<keyword evidence="6" id="KW-1185">Reference proteome</keyword>
<dbReference type="InterPro" id="IPR051257">
    <property type="entry name" value="Diverse_CBS-Domain"/>
</dbReference>
<reference evidence="5 7" key="1">
    <citation type="submission" date="2016-04" db="EMBL/GenBank/DDBJ databases">
        <title>Genome sequence of Methanosphaera cuniculi DSM 4103.</title>
        <authorList>
            <person name="Poehlein A."/>
            <person name="Seedorf H."/>
            <person name="Daniel R."/>
        </authorList>
    </citation>
    <scope>NUCLEOTIDE SEQUENCE [LARGE SCALE GENOMIC DNA]</scope>
    <source>
        <strain evidence="5 7">DSM 4103</strain>
    </source>
</reference>
<dbReference type="Pfam" id="PF00571">
    <property type="entry name" value="CBS"/>
    <property type="match status" value="4"/>
</dbReference>
<dbReference type="SUPFAM" id="SSF54631">
    <property type="entry name" value="CBS-domain pair"/>
    <property type="match status" value="3"/>
</dbReference>
<dbReference type="PROSITE" id="PS51371">
    <property type="entry name" value="CBS"/>
    <property type="match status" value="4"/>
</dbReference>
<evidence type="ECO:0000313" key="7">
    <source>
        <dbReference type="Proteomes" id="UP000246004"/>
    </source>
</evidence>
<reference evidence="4 6" key="2">
    <citation type="journal article" date="2017" name="BMC Genomics">
        <title>Genomic analysis of methanogenic archaea reveals a shift towards energy conservation.</title>
        <authorList>
            <person name="Gilmore S.P."/>
            <person name="Henske J.K."/>
            <person name="Sexton J.A."/>
            <person name="Solomon K.V."/>
            <person name="Seppala S."/>
            <person name="Yoo J.I."/>
            <person name="Huyett L.M."/>
            <person name="Pressman A."/>
            <person name="Cogan J.Z."/>
            <person name="Kivenson V."/>
            <person name="Peng X."/>
            <person name="Tan Y."/>
            <person name="Valentine D.L."/>
            <person name="O'Malley M.A."/>
        </authorList>
    </citation>
    <scope>NUCLEOTIDE SEQUENCE [LARGE SCALE GENOMIC DNA]</scope>
    <source>
        <strain evidence="4 6">1R-7</strain>
    </source>
</reference>
<evidence type="ECO:0000313" key="6">
    <source>
        <dbReference type="Proteomes" id="UP000217528"/>
    </source>
</evidence>
<dbReference type="EMBL" id="LMVN01000001">
    <property type="protein sequence ID" value="PAV08238.1"/>
    <property type="molecule type" value="Genomic_DNA"/>
</dbReference>
<evidence type="ECO:0000313" key="4">
    <source>
        <dbReference type="EMBL" id="PAV08238.1"/>
    </source>
</evidence>
<proteinExistence type="predicted"/>
<organism evidence="4 6">
    <name type="scientific">Methanosphaera cuniculi</name>
    <dbReference type="NCBI Taxonomy" id="1077256"/>
    <lineage>
        <taxon>Archaea</taxon>
        <taxon>Methanobacteriati</taxon>
        <taxon>Methanobacteriota</taxon>
        <taxon>Methanomada group</taxon>
        <taxon>Methanobacteria</taxon>
        <taxon>Methanobacteriales</taxon>
        <taxon>Methanobacteriaceae</taxon>
        <taxon>Methanosphaera</taxon>
    </lineage>
</organism>